<dbReference type="EMBL" id="CP080590">
    <property type="protein sequence ID" value="QYO78353.1"/>
    <property type="molecule type" value="Genomic_DNA"/>
</dbReference>
<organism evidence="2 3">
    <name type="scientific">Devosia salina</name>
    <dbReference type="NCBI Taxonomy" id="2860336"/>
    <lineage>
        <taxon>Bacteria</taxon>
        <taxon>Pseudomonadati</taxon>
        <taxon>Pseudomonadota</taxon>
        <taxon>Alphaproteobacteria</taxon>
        <taxon>Hyphomicrobiales</taxon>
        <taxon>Devosiaceae</taxon>
        <taxon>Devosia</taxon>
    </lineage>
</organism>
<keyword evidence="1" id="KW-0175">Coiled coil</keyword>
<evidence type="ECO:0000313" key="3">
    <source>
        <dbReference type="Proteomes" id="UP000825799"/>
    </source>
</evidence>
<reference evidence="2 3" key="1">
    <citation type="submission" date="2021-08" db="EMBL/GenBank/DDBJ databases">
        <title>Devosia salina sp. nov., isolated from the South China Sea sediment.</title>
        <authorList>
            <person name="Zhou Z."/>
        </authorList>
    </citation>
    <scope>NUCLEOTIDE SEQUENCE [LARGE SCALE GENOMIC DNA]</scope>
    <source>
        <strain evidence="2 3">SCS-3</strain>
    </source>
</reference>
<accession>A0ABX8WHJ5</accession>
<keyword evidence="3" id="KW-1185">Reference proteome</keyword>
<dbReference type="RefSeq" id="WP_220306823.1">
    <property type="nucleotide sequence ID" value="NZ_CP080590.1"/>
</dbReference>
<evidence type="ECO:0000256" key="1">
    <source>
        <dbReference type="SAM" id="Coils"/>
    </source>
</evidence>
<name>A0ABX8WHJ5_9HYPH</name>
<feature type="coiled-coil region" evidence="1">
    <location>
        <begin position="127"/>
        <end position="158"/>
    </location>
</feature>
<gene>
    <name evidence="2" type="ORF">K1X15_07345</name>
</gene>
<dbReference type="Proteomes" id="UP000825799">
    <property type="component" value="Chromosome"/>
</dbReference>
<sequence>MTETSNATMAASLDLGRGVITEKLQFIGQVTGGGAHGPGHVLRQIGYSSSVAVYFTTDNRSGSKRSGSCIWQLDADELYTLDGVATGSRASSKFYVKTDDGVAVELSQSEFEEERQRRWPLQHQQAIEALEKRKRDEASRMKREAEQAEARRIELEALAEINAERAAQIDAHGQPIEGELPQLSGTSKQIAYALNIRRAFADIHPGHRALKSATTAKYWIENHRGALHGR</sequence>
<proteinExistence type="predicted"/>
<protein>
    <submittedName>
        <fullName evidence="2">Uncharacterized protein</fullName>
    </submittedName>
</protein>
<evidence type="ECO:0000313" key="2">
    <source>
        <dbReference type="EMBL" id="QYO78353.1"/>
    </source>
</evidence>